<evidence type="ECO:0000313" key="2">
    <source>
        <dbReference type="Proteomes" id="UP000557392"/>
    </source>
</evidence>
<dbReference type="EMBL" id="JACIEH010000002">
    <property type="protein sequence ID" value="MBB4098277.1"/>
    <property type="molecule type" value="Genomic_DNA"/>
</dbReference>
<evidence type="ECO:0000313" key="1">
    <source>
        <dbReference type="EMBL" id="MBB4098277.1"/>
    </source>
</evidence>
<reference evidence="1 2" key="1">
    <citation type="submission" date="2020-08" db="EMBL/GenBank/DDBJ databases">
        <title>Genomic Encyclopedia of Type Strains, Phase IV (KMG-IV): sequencing the most valuable type-strain genomes for metagenomic binning, comparative biology and taxonomic classification.</title>
        <authorList>
            <person name="Goeker M."/>
        </authorList>
    </citation>
    <scope>NUCLEOTIDE SEQUENCE [LARGE SCALE GENOMIC DNA]</scope>
    <source>
        <strain evidence="1 2">DSM 101806</strain>
    </source>
</reference>
<gene>
    <name evidence="1" type="ORF">GGR46_001841</name>
</gene>
<comment type="caution">
    <text evidence="1">The sequence shown here is derived from an EMBL/GenBank/DDBJ whole genome shotgun (WGS) entry which is preliminary data.</text>
</comment>
<sequence length="59" mass="6583">MDIELTMLNLVQPSMSLALKTSFAGAPRRSKAEVAQLRLTLLEKFSLMPLRNLVVVARL</sequence>
<dbReference type="RefSeq" id="WP_183996941.1">
    <property type="nucleotide sequence ID" value="NZ_JACIEH010000002.1"/>
</dbReference>
<dbReference type="AlphaFoldDB" id="A0A7W6JRK8"/>
<keyword evidence="2" id="KW-1185">Reference proteome</keyword>
<name>A0A7W6JRK8_9SPHN</name>
<dbReference type="Proteomes" id="UP000557392">
    <property type="component" value="Unassembled WGS sequence"/>
</dbReference>
<accession>A0A7W6JRK8</accession>
<proteinExistence type="predicted"/>
<protein>
    <submittedName>
        <fullName evidence="1">Uncharacterized protein</fullName>
    </submittedName>
</protein>
<organism evidence="1 2">
    <name type="scientific">Sphingomonas kyeonggiensis</name>
    <dbReference type="NCBI Taxonomy" id="1268553"/>
    <lineage>
        <taxon>Bacteria</taxon>
        <taxon>Pseudomonadati</taxon>
        <taxon>Pseudomonadota</taxon>
        <taxon>Alphaproteobacteria</taxon>
        <taxon>Sphingomonadales</taxon>
        <taxon>Sphingomonadaceae</taxon>
        <taxon>Sphingomonas</taxon>
    </lineage>
</organism>